<feature type="domain" description="CCHC-type" evidence="6">
    <location>
        <begin position="380"/>
        <end position="395"/>
    </location>
</feature>
<dbReference type="GO" id="GO:0008270">
    <property type="term" value="F:zinc ion binding"/>
    <property type="evidence" value="ECO:0007669"/>
    <property type="project" value="UniProtKB-KW"/>
</dbReference>
<feature type="domain" description="CCHC-type" evidence="6">
    <location>
        <begin position="331"/>
        <end position="346"/>
    </location>
</feature>
<evidence type="ECO:0000256" key="4">
    <source>
        <dbReference type="PROSITE-ProRule" id="PRU00047"/>
    </source>
</evidence>
<keyword evidence="2 4" id="KW-0863">Zinc-finger</keyword>
<feature type="domain" description="CCHC-type" evidence="6">
    <location>
        <begin position="155"/>
        <end position="170"/>
    </location>
</feature>
<dbReference type="Proteomes" id="UP001633002">
    <property type="component" value="Unassembled WGS sequence"/>
</dbReference>
<reference evidence="8 9" key="1">
    <citation type="submission" date="2024-09" db="EMBL/GenBank/DDBJ databases">
        <title>Chromosome-scale assembly of Riccia sorocarpa.</title>
        <authorList>
            <person name="Paukszto L."/>
        </authorList>
    </citation>
    <scope>NUCLEOTIDE SEQUENCE [LARGE SCALE GENOMIC DNA]</scope>
    <source>
        <strain evidence="8">LP-2024</strain>
        <tissue evidence="8">Aerial parts of the thallus</tissue>
    </source>
</reference>
<dbReference type="Pfam" id="PF00098">
    <property type="entry name" value="zf-CCHC"/>
    <property type="match status" value="4"/>
</dbReference>
<dbReference type="PROSITE" id="PS50158">
    <property type="entry name" value="ZF_CCHC"/>
    <property type="match status" value="4"/>
</dbReference>
<comment type="caution">
    <text evidence="8">The sequence shown here is derived from an EMBL/GenBank/DDBJ whole genome shotgun (WGS) entry which is preliminary data.</text>
</comment>
<keyword evidence="9" id="KW-1185">Reference proteome</keyword>
<dbReference type="InterPro" id="IPR001878">
    <property type="entry name" value="Znf_CCHC"/>
</dbReference>
<evidence type="ECO:0000313" key="8">
    <source>
        <dbReference type="EMBL" id="KAL3681845.1"/>
    </source>
</evidence>
<feature type="region of interest" description="Disordered" evidence="5">
    <location>
        <begin position="32"/>
        <end position="139"/>
    </location>
</feature>
<protein>
    <submittedName>
        <fullName evidence="8">Uncharacterized protein</fullName>
    </submittedName>
</protein>
<gene>
    <name evidence="8" type="ORF">R1sor_024801</name>
</gene>
<evidence type="ECO:0000259" key="6">
    <source>
        <dbReference type="PROSITE" id="PS50158"/>
    </source>
</evidence>
<dbReference type="EMBL" id="JBJQOH010000007">
    <property type="protein sequence ID" value="KAL3681845.1"/>
    <property type="molecule type" value="Genomic_DNA"/>
</dbReference>
<proteinExistence type="predicted"/>
<dbReference type="Pfam" id="PF06839">
    <property type="entry name" value="Zn_ribbon_GRF"/>
    <property type="match status" value="2"/>
</dbReference>
<sequence>MVELEEDLDAFFSDDSVLSAVSAAENQHLQQRQLNYGVEGEGNATKRKEQWEQRGNSYYQPEQNASADTKGYYEDKKRRTVNEAEHGSPTKSGEHETGTRKPEGEYMAALRGSNSETWQKVSQERRPGNSGQGGAPGYSGNASGAVGGGGASGNCYKCGLGGHWARDCSKPAAPGGSFSGDGGQHSEPSDVPERNCPCGAGLCVVLTASTEKNMGRRFYKCPLKRDEGQCTYFEWCDGGGGGGGQSLQFDRAPAPNVPQIDCKCGGGRCVVLTAKTERNNGRAFYKCPLPKEQGCGFFQWCDEGGNESSRANTPVPSKSFSSPTKSASGTCYKCGLGGHWAKDCTSQNAGRFTSGTAYTPGVKKELGNCGSGQGPAVGSCFKCGQPGHWSTSCPNSGGGGAFGGPKQFSSGGSPGGSCYKCGNSGHWANRCPTASGGHK</sequence>
<feature type="compositionally biased region" description="Basic and acidic residues" evidence="5">
    <location>
        <begin position="71"/>
        <end position="104"/>
    </location>
</feature>
<keyword evidence="1" id="KW-0479">Metal-binding</keyword>
<feature type="domain" description="GRF-type" evidence="7">
    <location>
        <begin position="262"/>
        <end position="304"/>
    </location>
</feature>
<evidence type="ECO:0000256" key="3">
    <source>
        <dbReference type="ARBA" id="ARBA00022833"/>
    </source>
</evidence>
<feature type="domain" description="GRF-type" evidence="7">
    <location>
        <begin position="196"/>
        <end position="239"/>
    </location>
</feature>
<keyword evidence="3" id="KW-0862">Zinc</keyword>
<dbReference type="SMART" id="SM00343">
    <property type="entry name" value="ZnF_C2HC"/>
    <property type="match status" value="4"/>
</dbReference>
<feature type="domain" description="CCHC-type" evidence="6">
    <location>
        <begin position="418"/>
        <end position="432"/>
    </location>
</feature>
<accession>A0ABD3GUP1</accession>
<dbReference type="InterPro" id="IPR010666">
    <property type="entry name" value="Znf_GRF"/>
</dbReference>
<evidence type="ECO:0000313" key="9">
    <source>
        <dbReference type="Proteomes" id="UP001633002"/>
    </source>
</evidence>
<dbReference type="PANTHER" id="PTHR33680:SF1">
    <property type="entry name" value="OS05G0489500 PROTEIN"/>
    <property type="match status" value="1"/>
</dbReference>
<evidence type="ECO:0000256" key="5">
    <source>
        <dbReference type="SAM" id="MobiDB-lite"/>
    </source>
</evidence>
<evidence type="ECO:0000259" key="7">
    <source>
        <dbReference type="PROSITE" id="PS51999"/>
    </source>
</evidence>
<dbReference type="PROSITE" id="PS51999">
    <property type="entry name" value="ZF_GRF"/>
    <property type="match status" value="2"/>
</dbReference>
<dbReference type="SUPFAM" id="SSF57756">
    <property type="entry name" value="Retrovirus zinc finger-like domains"/>
    <property type="match status" value="3"/>
</dbReference>
<organism evidence="8 9">
    <name type="scientific">Riccia sorocarpa</name>
    <dbReference type="NCBI Taxonomy" id="122646"/>
    <lineage>
        <taxon>Eukaryota</taxon>
        <taxon>Viridiplantae</taxon>
        <taxon>Streptophyta</taxon>
        <taxon>Embryophyta</taxon>
        <taxon>Marchantiophyta</taxon>
        <taxon>Marchantiopsida</taxon>
        <taxon>Marchantiidae</taxon>
        <taxon>Marchantiales</taxon>
        <taxon>Ricciaceae</taxon>
        <taxon>Riccia</taxon>
    </lineage>
</organism>
<dbReference type="InterPro" id="IPR036875">
    <property type="entry name" value="Znf_CCHC_sf"/>
</dbReference>
<dbReference type="Gene3D" id="4.10.60.10">
    <property type="entry name" value="Zinc finger, CCHC-type"/>
    <property type="match status" value="4"/>
</dbReference>
<evidence type="ECO:0000256" key="1">
    <source>
        <dbReference type="ARBA" id="ARBA00022723"/>
    </source>
</evidence>
<name>A0ABD3GUP1_9MARC</name>
<dbReference type="AlphaFoldDB" id="A0ABD3GUP1"/>
<evidence type="ECO:0000256" key="2">
    <source>
        <dbReference type="ARBA" id="ARBA00022771"/>
    </source>
</evidence>
<feature type="compositionally biased region" description="Polar residues" evidence="5">
    <location>
        <begin position="53"/>
        <end position="67"/>
    </location>
</feature>
<dbReference type="PANTHER" id="PTHR33680">
    <property type="entry name" value="OS07G0190500 PROTEIN"/>
    <property type="match status" value="1"/>
</dbReference>
<feature type="compositionally biased region" description="Polar residues" evidence="5">
    <location>
        <begin position="112"/>
        <end position="121"/>
    </location>
</feature>